<dbReference type="AlphaFoldDB" id="A0A4R3M4U2"/>
<dbReference type="Pfam" id="PF00355">
    <property type="entry name" value="Rieske"/>
    <property type="match status" value="1"/>
</dbReference>
<sequence length="149" mass="15953">MTSGQTEVFVICATRDIAPGQAKAFSLARLEADGAARPFAIVIARNLTNDYFGYSNICPHNKTWLNIGNGDFFTPDGAFLRCSRHGATFEIDTGLCVAGPCAGQSLEPLTLVVVEGDVCICGIALLEDDGLPDPFVDLDDTMEIMIHPD</sequence>
<keyword evidence="7" id="KW-1185">Reference proteome</keyword>
<dbReference type="InterPro" id="IPR036922">
    <property type="entry name" value="Rieske_2Fe-2S_sf"/>
</dbReference>
<evidence type="ECO:0000256" key="1">
    <source>
        <dbReference type="ARBA" id="ARBA00022714"/>
    </source>
</evidence>
<keyword evidence="1" id="KW-0001">2Fe-2S</keyword>
<dbReference type="Proteomes" id="UP000294664">
    <property type="component" value="Unassembled WGS sequence"/>
</dbReference>
<gene>
    <name evidence="6" type="ORF">EDC64_101395</name>
</gene>
<dbReference type="PANTHER" id="PTHR40261:SF1">
    <property type="entry name" value="RIESKE DOMAIN-CONTAINING PROTEIN"/>
    <property type="match status" value="1"/>
</dbReference>
<dbReference type="Gene3D" id="2.102.10.10">
    <property type="entry name" value="Rieske [2Fe-2S] iron-sulphur domain"/>
    <property type="match status" value="1"/>
</dbReference>
<dbReference type="GO" id="GO:0046872">
    <property type="term" value="F:metal ion binding"/>
    <property type="evidence" value="ECO:0007669"/>
    <property type="project" value="UniProtKB-KW"/>
</dbReference>
<dbReference type="PROSITE" id="PS51296">
    <property type="entry name" value="RIESKE"/>
    <property type="match status" value="1"/>
</dbReference>
<dbReference type="OrthoDB" id="9800776at2"/>
<proteinExistence type="predicted"/>
<evidence type="ECO:0000256" key="2">
    <source>
        <dbReference type="ARBA" id="ARBA00022723"/>
    </source>
</evidence>
<feature type="domain" description="Rieske" evidence="5">
    <location>
        <begin position="41"/>
        <end position="120"/>
    </location>
</feature>
<dbReference type="SUPFAM" id="SSF50022">
    <property type="entry name" value="ISP domain"/>
    <property type="match status" value="1"/>
</dbReference>
<dbReference type="InterPro" id="IPR017941">
    <property type="entry name" value="Rieske_2Fe-2S"/>
</dbReference>
<keyword evidence="3" id="KW-0408">Iron</keyword>
<evidence type="ECO:0000256" key="4">
    <source>
        <dbReference type="ARBA" id="ARBA00023014"/>
    </source>
</evidence>
<evidence type="ECO:0000256" key="3">
    <source>
        <dbReference type="ARBA" id="ARBA00023004"/>
    </source>
</evidence>
<evidence type="ECO:0000259" key="5">
    <source>
        <dbReference type="PROSITE" id="PS51296"/>
    </source>
</evidence>
<comment type="caution">
    <text evidence="6">The sequence shown here is derived from an EMBL/GenBank/DDBJ whole genome shotgun (WGS) entry which is preliminary data.</text>
</comment>
<keyword evidence="4" id="KW-0411">Iron-sulfur</keyword>
<dbReference type="GO" id="GO:0051537">
    <property type="term" value="F:2 iron, 2 sulfur cluster binding"/>
    <property type="evidence" value="ECO:0007669"/>
    <property type="project" value="UniProtKB-KW"/>
</dbReference>
<keyword evidence="2" id="KW-0479">Metal-binding</keyword>
<evidence type="ECO:0000313" key="7">
    <source>
        <dbReference type="Proteomes" id="UP000294664"/>
    </source>
</evidence>
<reference evidence="6 7" key="1">
    <citation type="submission" date="2019-03" db="EMBL/GenBank/DDBJ databases">
        <title>Genomic Encyclopedia of Type Strains, Phase IV (KMG-IV): sequencing the most valuable type-strain genomes for metagenomic binning, comparative biology and taxonomic classification.</title>
        <authorList>
            <person name="Goeker M."/>
        </authorList>
    </citation>
    <scope>NUCLEOTIDE SEQUENCE [LARGE SCALE GENOMIC DNA]</scope>
    <source>
        <strain evidence="6 7">DSM 9035</strain>
    </source>
</reference>
<dbReference type="EMBL" id="SMAI01000001">
    <property type="protein sequence ID" value="TCT07876.1"/>
    <property type="molecule type" value="Genomic_DNA"/>
</dbReference>
<evidence type="ECO:0000313" key="6">
    <source>
        <dbReference type="EMBL" id="TCT07876.1"/>
    </source>
</evidence>
<accession>A0A4R3M4U2</accession>
<dbReference type="CDD" id="cd03467">
    <property type="entry name" value="Rieske"/>
    <property type="match status" value="1"/>
</dbReference>
<dbReference type="RefSeq" id="WP_132029277.1">
    <property type="nucleotide sequence ID" value="NZ_SMAI01000001.1"/>
</dbReference>
<name>A0A4R3M4U2_9HYPH</name>
<organism evidence="6 7">
    <name type="scientific">Aquabacter spiritensis</name>
    <dbReference type="NCBI Taxonomy" id="933073"/>
    <lineage>
        <taxon>Bacteria</taxon>
        <taxon>Pseudomonadati</taxon>
        <taxon>Pseudomonadota</taxon>
        <taxon>Alphaproteobacteria</taxon>
        <taxon>Hyphomicrobiales</taxon>
        <taxon>Xanthobacteraceae</taxon>
        <taxon>Aquabacter</taxon>
    </lineage>
</organism>
<protein>
    <submittedName>
        <fullName evidence="6">Nitrite reductase/ring-hydroxylating ferredoxin subunit</fullName>
    </submittedName>
</protein>
<dbReference type="PANTHER" id="PTHR40261">
    <property type="match status" value="1"/>
</dbReference>